<feature type="region of interest" description="Disordered" evidence="1">
    <location>
        <begin position="539"/>
        <end position="572"/>
    </location>
</feature>
<evidence type="ECO:0008006" key="4">
    <source>
        <dbReference type="Google" id="ProtNLM"/>
    </source>
</evidence>
<dbReference type="EMBL" id="JASUXU010000208">
    <property type="protein sequence ID" value="KAK0302188.1"/>
    <property type="molecule type" value="Genomic_DNA"/>
</dbReference>
<sequence length="907" mass="98689">VRAAGAAADAAADSPFAMPIGLIKTTNQNNSAFARDARGVGGTVRANALSLRRSNIYSCSADGRGRAFITLRKMPAHVGVPAAIVDFVEDVRLELSNSHPADLAQTIESLSQRLQSQVACNAACADALLTYVETHLGKRLQPWAPWINRLTEIGRTRSGVTNTRQHHHALAVVTLYWSKAIVEYYRFMDVGRPTATALQKVAALYTGWPHAVHRINAARLYRHVQHIIGAKKNSVRIGDHAGPTEQHQDSYRSQLIKKADLELVLSWAKEDKILVESREIPDTDQEVSPEVQEYILRWTTLEELPSNLQHAVEPSICSHDQCHSLKLDDHGLLVSKQAASLGPKRSASDRTYHPRKKHYANQAQDDDGLPSEVTVARSEPSSDTGETAADTRIRPSDPAHDARPSYRAPHAKPTPPSTRSSSIYSEVESVDHHGAALSSQAQDTDRNASAPFPDQDECVPRVTSLDAQYVEDSEVAHSFPNRAPSLALSLGSRCPTQGSRDTVSARPKFAGKRPGLRPMVPCASAPAFTSDLFVSRGQSPASLSAGSVHSSQNSNSTPSTPISNTPSDLVLGVHNAGVDTTSTHHPPQRVYESPFEHATETWSTLLPTVTERWLLDPLVQDPIAPNQSGDDAMHPSLDESFIGDPDMTEQYACASHIGGFGNSPIPSFNNFEDSEARLFSPEPSPDLVGRQRDTPSRKGELVLARSRIAEISRSHCKKLDAWAARIELANIRDGLSSRHVEDEGIDVDRVSYESLKKYAFSSETVERPTIITGPFAVPLHHSQEWRTHVRDFTGAQIQGSGDTWLRSLHGTQLCIIVAEPQAAGPESAALTPTGHSLAIFLDPGDILWMPRLIPYAAITLDPGTMQAGKIWNAASPTSLAEQSLGMLDAAEVLDIVQVILHTPSQLS</sequence>
<feature type="non-terminal residue" evidence="2">
    <location>
        <position position="1"/>
    </location>
</feature>
<feature type="compositionally biased region" description="Polar residues" evidence="1">
    <location>
        <begin position="539"/>
        <end position="549"/>
    </location>
</feature>
<evidence type="ECO:0000313" key="2">
    <source>
        <dbReference type="EMBL" id="KAK0302188.1"/>
    </source>
</evidence>
<feature type="region of interest" description="Disordered" evidence="1">
    <location>
        <begin position="490"/>
        <end position="517"/>
    </location>
</feature>
<organism evidence="2 3">
    <name type="scientific">Friedmanniomyces endolithicus</name>
    <dbReference type="NCBI Taxonomy" id="329885"/>
    <lineage>
        <taxon>Eukaryota</taxon>
        <taxon>Fungi</taxon>
        <taxon>Dikarya</taxon>
        <taxon>Ascomycota</taxon>
        <taxon>Pezizomycotina</taxon>
        <taxon>Dothideomycetes</taxon>
        <taxon>Dothideomycetidae</taxon>
        <taxon>Mycosphaerellales</taxon>
        <taxon>Teratosphaeriaceae</taxon>
        <taxon>Friedmanniomyces</taxon>
    </lineage>
</organism>
<accession>A0AAN6IZR0</accession>
<feature type="compositionally biased region" description="Low complexity" evidence="1">
    <location>
        <begin position="550"/>
        <end position="567"/>
    </location>
</feature>
<name>A0AAN6IZR0_9PEZI</name>
<comment type="caution">
    <text evidence="2">The sequence shown here is derived from an EMBL/GenBank/DDBJ whole genome shotgun (WGS) entry which is preliminary data.</text>
</comment>
<evidence type="ECO:0000256" key="1">
    <source>
        <dbReference type="SAM" id="MobiDB-lite"/>
    </source>
</evidence>
<dbReference type="AlphaFoldDB" id="A0AAN6IZR0"/>
<reference evidence="2" key="1">
    <citation type="submission" date="2021-12" db="EMBL/GenBank/DDBJ databases">
        <title>Black yeast isolated from Biological Soil Crust.</title>
        <authorList>
            <person name="Kurbessoian T."/>
        </authorList>
    </citation>
    <scope>NUCLEOTIDE SEQUENCE</scope>
    <source>
        <strain evidence="2">CCFEE 5208</strain>
    </source>
</reference>
<gene>
    <name evidence="2" type="ORF">LTR82_017960</name>
</gene>
<proteinExistence type="predicted"/>
<feature type="compositionally biased region" description="Basic and acidic residues" evidence="1">
    <location>
        <begin position="389"/>
        <end position="404"/>
    </location>
</feature>
<dbReference type="Proteomes" id="UP001168146">
    <property type="component" value="Unassembled WGS sequence"/>
</dbReference>
<evidence type="ECO:0000313" key="3">
    <source>
        <dbReference type="Proteomes" id="UP001168146"/>
    </source>
</evidence>
<protein>
    <recommendedName>
        <fullName evidence="4">JmjC domain-containing protein</fullName>
    </recommendedName>
</protein>
<feature type="region of interest" description="Disordered" evidence="1">
    <location>
        <begin position="337"/>
        <end position="458"/>
    </location>
</feature>